<reference evidence="1" key="1">
    <citation type="submission" date="2020-05" db="EMBL/GenBank/DDBJ databases">
        <title>Large-scale comparative analyses of tick genomes elucidate their genetic diversity and vector capacities.</title>
        <authorList>
            <person name="Jia N."/>
            <person name="Wang J."/>
            <person name="Shi W."/>
            <person name="Du L."/>
            <person name="Sun Y."/>
            <person name="Zhan W."/>
            <person name="Jiang J."/>
            <person name="Wang Q."/>
            <person name="Zhang B."/>
            <person name="Ji P."/>
            <person name="Sakyi L.B."/>
            <person name="Cui X."/>
            <person name="Yuan T."/>
            <person name="Jiang B."/>
            <person name="Yang W."/>
            <person name="Lam T.T.-Y."/>
            <person name="Chang Q."/>
            <person name="Ding S."/>
            <person name="Wang X."/>
            <person name="Zhu J."/>
            <person name="Ruan X."/>
            <person name="Zhao L."/>
            <person name="Wei J."/>
            <person name="Que T."/>
            <person name="Du C."/>
            <person name="Cheng J."/>
            <person name="Dai P."/>
            <person name="Han X."/>
            <person name="Huang E."/>
            <person name="Gao Y."/>
            <person name="Liu J."/>
            <person name="Shao H."/>
            <person name="Ye R."/>
            <person name="Li L."/>
            <person name="Wei W."/>
            <person name="Wang X."/>
            <person name="Wang C."/>
            <person name="Yang T."/>
            <person name="Huo Q."/>
            <person name="Li W."/>
            <person name="Guo W."/>
            <person name="Chen H."/>
            <person name="Zhou L."/>
            <person name="Ni X."/>
            <person name="Tian J."/>
            <person name="Zhou Y."/>
            <person name="Sheng Y."/>
            <person name="Liu T."/>
            <person name="Pan Y."/>
            <person name="Xia L."/>
            <person name="Li J."/>
            <person name="Zhao F."/>
            <person name="Cao W."/>
        </authorList>
    </citation>
    <scope>NUCLEOTIDE SEQUENCE</scope>
    <source>
        <strain evidence="1">Hyas-2018</strain>
    </source>
</reference>
<comment type="caution">
    <text evidence="1">The sequence shown here is derived from an EMBL/GenBank/DDBJ whole genome shotgun (WGS) entry which is preliminary data.</text>
</comment>
<organism evidence="1 2">
    <name type="scientific">Hyalomma asiaticum</name>
    <name type="common">Tick</name>
    <dbReference type="NCBI Taxonomy" id="266040"/>
    <lineage>
        <taxon>Eukaryota</taxon>
        <taxon>Metazoa</taxon>
        <taxon>Ecdysozoa</taxon>
        <taxon>Arthropoda</taxon>
        <taxon>Chelicerata</taxon>
        <taxon>Arachnida</taxon>
        <taxon>Acari</taxon>
        <taxon>Parasitiformes</taxon>
        <taxon>Ixodida</taxon>
        <taxon>Ixodoidea</taxon>
        <taxon>Ixodidae</taxon>
        <taxon>Hyalomminae</taxon>
        <taxon>Hyalomma</taxon>
    </lineage>
</organism>
<gene>
    <name evidence="1" type="ORF">HPB50_014807</name>
</gene>
<keyword evidence="2" id="KW-1185">Reference proteome</keyword>
<name>A0ACB7SL88_HYAAI</name>
<sequence>MASEKEPNPSKSSSPRPEFERPARRQKDSPEPGPQSPASVPRSPSTGLPCSLPNIETMDTLSALQNSVYLVLDHGPYQRRCLACGILCVTVVLMQELALRLIGQPVDHWCKPPRGYGHLSTDQWRNQSIPVEADGSFSACTMYDPAELVEGFTNRTVIKCDTWNYDRDPQDSIVSQFDLVCDRSFLYDFSTTMPIIGYALMSPVAGVASDRLGRRPVTLVLAITVLISSLCSSVPARFAFFVTTRVVTVSSANAAYLLTFILVYEVTGNARRPLFTLLHYAVASTVVPPFLDTIALMRPSWILSHGLLAVPTLAFVIWCLHLEESPVWQLATWRLRQAEANVLAAASLNGVDVGVAKADFHKILRRLRKMERSMEPTASTMASDGIFHSPIVLRCATAAFFTRFSTCAIYYGIMIADPPSGFPVEAAHVVLTMVVYVLIVRSMSQYGIRVTLTATLLALSWSGLVEAVLTFSQYGAAAAFAHAVTKALVSCALGVVLCYTGEVFPTHHRSAGVSLALFFGGMGALTGTYIMKSAAGEAALVFKVFIGVMALCSVVAIQWLPQVFIEKVQKRKSRTSMNLKGRNATRAPLTSPALKKTRQRKVKNVKSSKTPKSPL</sequence>
<evidence type="ECO:0000313" key="1">
    <source>
        <dbReference type="EMBL" id="KAH6933429.1"/>
    </source>
</evidence>
<dbReference type="EMBL" id="CM023484">
    <property type="protein sequence ID" value="KAH6933429.1"/>
    <property type="molecule type" value="Genomic_DNA"/>
</dbReference>
<evidence type="ECO:0000313" key="2">
    <source>
        <dbReference type="Proteomes" id="UP000821845"/>
    </source>
</evidence>
<protein>
    <submittedName>
        <fullName evidence="1">Uncharacterized protein</fullName>
    </submittedName>
</protein>
<dbReference type="Proteomes" id="UP000821845">
    <property type="component" value="Chromosome 4"/>
</dbReference>
<accession>A0ACB7SL88</accession>
<proteinExistence type="predicted"/>